<feature type="compositionally biased region" description="Polar residues" evidence="2">
    <location>
        <begin position="204"/>
        <end position="214"/>
    </location>
</feature>
<organism evidence="4">
    <name type="scientific">Brassica oleracea</name>
    <name type="common">Wild cabbage</name>
    <dbReference type="NCBI Taxonomy" id="3712"/>
    <lineage>
        <taxon>Eukaryota</taxon>
        <taxon>Viridiplantae</taxon>
        <taxon>Streptophyta</taxon>
        <taxon>Embryophyta</taxon>
        <taxon>Tracheophyta</taxon>
        <taxon>Spermatophyta</taxon>
        <taxon>Magnoliopsida</taxon>
        <taxon>eudicotyledons</taxon>
        <taxon>Gunneridae</taxon>
        <taxon>Pentapetalae</taxon>
        <taxon>rosids</taxon>
        <taxon>malvids</taxon>
        <taxon>Brassicales</taxon>
        <taxon>Brassicaceae</taxon>
        <taxon>Brassiceae</taxon>
        <taxon>Brassica</taxon>
    </lineage>
</organism>
<feature type="region of interest" description="Disordered" evidence="2">
    <location>
        <begin position="109"/>
        <end position="163"/>
    </location>
</feature>
<dbReference type="Gene3D" id="3.60.40.10">
    <property type="entry name" value="PPM-type phosphatase domain"/>
    <property type="match status" value="1"/>
</dbReference>
<feature type="compositionally biased region" description="Acidic residues" evidence="2">
    <location>
        <begin position="224"/>
        <end position="238"/>
    </location>
</feature>
<evidence type="ECO:0000313" key="4">
    <source>
        <dbReference type="EMBL" id="VDC93026.1"/>
    </source>
</evidence>
<evidence type="ECO:0000256" key="1">
    <source>
        <dbReference type="SAM" id="Coils"/>
    </source>
</evidence>
<protein>
    <recommendedName>
        <fullName evidence="3">PPM-type phosphatase domain-containing protein</fullName>
    </recommendedName>
</protein>
<dbReference type="EMBL" id="LR031872">
    <property type="protein sequence ID" value="VDC93026.1"/>
    <property type="molecule type" value="Genomic_DNA"/>
</dbReference>
<dbReference type="Pfam" id="PF00481">
    <property type="entry name" value="PP2C"/>
    <property type="match status" value="1"/>
</dbReference>
<dbReference type="InterPro" id="IPR015655">
    <property type="entry name" value="PP2C"/>
</dbReference>
<proteinExistence type="predicted"/>
<dbReference type="SMART" id="SM00332">
    <property type="entry name" value="PP2Cc"/>
    <property type="match status" value="1"/>
</dbReference>
<evidence type="ECO:0000256" key="2">
    <source>
        <dbReference type="SAM" id="MobiDB-lite"/>
    </source>
</evidence>
<reference evidence="4" key="1">
    <citation type="submission" date="2018-11" db="EMBL/GenBank/DDBJ databases">
        <authorList>
            <consortium name="Genoscope - CEA"/>
            <person name="William W."/>
        </authorList>
    </citation>
    <scope>NUCLEOTIDE SEQUENCE</scope>
</reference>
<dbReference type="AlphaFoldDB" id="A0A3P6AGX8"/>
<name>A0A3P6AGX8_BRAOL</name>
<dbReference type="PANTHER" id="PTHR13832:SF709">
    <property type="entry name" value="PROTEIN PHOSPHATASE 2C 36-RELATED"/>
    <property type="match status" value="1"/>
</dbReference>
<feature type="region of interest" description="Disordered" evidence="2">
    <location>
        <begin position="204"/>
        <end position="239"/>
    </location>
</feature>
<feature type="compositionally biased region" description="Basic residues" evidence="2">
    <location>
        <begin position="147"/>
        <end position="163"/>
    </location>
</feature>
<dbReference type="InterPro" id="IPR001932">
    <property type="entry name" value="PPM-type_phosphatase-like_dom"/>
</dbReference>
<dbReference type="SUPFAM" id="SSF81606">
    <property type="entry name" value="PP2C-like"/>
    <property type="match status" value="1"/>
</dbReference>
<dbReference type="CDD" id="cd00143">
    <property type="entry name" value="PP2Cc"/>
    <property type="match status" value="1"/>
</dbReference>
<evidence type="ECO:0000259" key="3">
    <source>
        <dbReference type="PROSITE" id="PS51746"/>
    </source>
</evidence>
<gene>
    <name evidence="4" type="ORF">BOLC3T16629H</name>
</gene>
<dbReference type="PANTHER" id="PTHR13832">
    <property type="entry name" value="PROTEIN PHOSPHATASE 2C"/>
    <property type="match status" value="1"/>
</dbReference>
<feature type="coiled-coil region" evidence="1">
    <location>
        <begin position="406"/>
        <end position="433"/>
    </location>
</feature>
<accession>A0A3P6AGX8</accession>
<feature type="domain" description="PPM-type phosphatase" evidence="3">
    <location>
        <begin position="235"/>
        <end position="674"/>
    </location>
</feature>
<feature type="compositionally biased region" description="Basic and acidic residues" evidence="2">
    <location>
        <begin position="120"/>
        <end position="131"/>
    </location>
</feature>
<dbReference type="GO" id="GO:0004722">
    <property type="term" value="F:protein serine/threonine phosphatase activity"/>
    <property type="evidence" value="ECO:0007669"/>
    <property type="project" value="InterPro"/>
</dbReference>
<dbReference type="InterPro" id="IPR036457">
    <property type="entry name" value="PPM-type-like_dom_sf"/>
</dbReference>
<sequence>MGNGVSGCCAVTTAGDISKRYDVVPVHDNLGHSFCYVGPVLNGSRSSFQQEPSLRLDSIPGATTTTFSISGASVSANTSTALSAGSPSTDASLLASGFESSSRFASLPLKPVPRSPSKKPGHESGVFERRFLSGPNESGLVSGPVGKNKKKKEKPKKIKSFTKPKPNKKFLTFKTIVTNIISSCSKKSVVEPIYGSYSSHESLDSYETNTTLRSQESRRTTKEQEEEEEEEMTESVLEEEPKIQWAQGKAGEDRVHVILSEDNGWLFVGIYDGFSGPDPPDYLLNNLYTAVLKELKGLLWNDKLEVQDLESYIENGEPQIKKHSTVDQVSVSGHVMKEVYVACDSRNMKEDYVACESRNMKEDSDACDSSNITEDVTKLQWRCEWEHNSRNKNSTHQNRKGTDLDMVNHKDVLRALQQALKKTEEAFDLTVDENPELALMGSCVLVTLMKGEDVYVMSVGDSRAVLARRPDLRQRKKMQNELERIKEESPLETFLVRDKGLNLLVPVQLNMEHSTNNKEEVRRIKMEHPDDPLAIEKDRVKGYLKVTRAFGAGFLKQPKWNEALLEMFRINYFGTSPYITCSPSLHHHRLTSRDKFLILSSDGLYEYFSNEEAIFEVDSFISAFPEGDPAQHLIQEVLLRAAKKYGMDFHELLEIPQGDRRKYHDDVSVIVISLEGRIWKSSM</sequence>
<dbReference type="PROSITE" id="PS51746">
    <property type="entry name" value="PPM_2"/>
    <property type="match status" value="1"/>
</dbReference>
<keyword evidence="1" id="KW-0175">Coiled coil</keyword>